<evidence type="ECO:0000313" key="9">
    <source>
        <dbReference type="EMBL" id="HIT76557.1"/>
    </source>
</evidence>
<feature type="domain" description="Alpha-L-arabinofuranosidase C-terminal" evidence="8">
    <location>
        <begin position="281"/>
        <end position="468"/>
    </location>
</feature>
<dbReference type="GO" id="GO:0046556">
    <property type="term" value="F:alpha-L-arabinofuranosidase activity"/>
    <property type="evidence" value="ECO:0007669"/>
    <property type="project" value="UniProtKB-EC"/>
</dbReference>
<reference evidence="9" key="1">
    <citation type="submission" date="2020-10" db="EMBL/GenBank/DDBJ databases">
        <authorList>
            <person name="Gilroy R."/>
        </authorList>
    </citation>
    <scope>NUCLEOTIDE SEQUENCE</scope>
    <source>
        <strain evidence="9">ChiGjej1B1-24693</strain>
    </source>
</reference>
<dbReference type="Pfam" id="PF22848">
    <property type="entry name" value="ASD1_dom"/>
    <property type="match status" value="1"/>
</dbReference>
<name>A0A9D1H038_9ACTN</name>
<sequence length="482" mass="54282">MTDTTITLGDATVEIDPMIYGQYLEHVEDCVDPGLIGDDGLHLEVIEAARDLQVPVVRWPGGCFADLYDWRDGIGPVADRPVRRNWHWGGDEVERNRFGTHEFLSWCEQVGAEPYINVNLGTGTLVEALRWLDHCNGTATTADVEERRRLGREEPWQVRYWGIGNETWGHWEAGRMSASRYADVLDNWADFFKRNDPSARIIGVGSSGADDREWDETVLERAGTHIDLLSLHLYGSQVIDEQDRLAVVHNPAFIEKRIGDLATRVRDHNARRGTHVAITMDEWNIRHYRRHGDQVRLDRSDPRTGVDALFAAGVFHAMIRQADVVRMANYVFLVNGNGVLRSKDGTVTTTALAPVFRLYRELLIGQRIDLSIDTAVVPTPAMTTGHPDHPVDPGELPDTLPIVDAVAARQDGRTHVAVINRSDQPVSTTISDPSVTWRRTALLTVDDHDRLDVDETDQPWQQLLPAWSITFLTTTPDPRTQH</sequence>
<comment type="subunit">
    <text evidence="3">Homohexamer; trimer of dimers.</text>
</comment>
<evidence type="ECO:0000256" key="3">
    <source>
        <dbReference type="ARBA" id="ARBA00011165"/>
    </source>
</evidence>
<dbReference type="Proteomes" id="UP000886842">
    <property type="component" value="Unassembled WGS sequence"/>
</dbReference>
<evidence type="ECO:0000256" key="7">
    <source>
        <dbReference type="ARBA" id="ARBA00023295"/>
    </source>
</evidence>
<dbReference type="GO" id="GO:0046373">
    <property type="term" value="P:L-arabinose metabolic process"/>
    <property type="evidence" value="ECO:0007669"/>
    <property type="project" value="InterPro"/>
</dbReference>
<accession>A0A9D1H038</accession>
<dbReference type="Pfam" id="PF06964">
    <property type="entry name" value="Alpha-L-AF_C"/>
    <property type="match status" value="1"/>
</dbReference>
<evidence type="ECO:0000256" key="5">
    <source>
        <dbReference type="ARBA" id="ARBA00022801"/>
    </source>
</evidence>
<evidence type="ECO:0000256" key="2">
    <source>
        <dbReference type="ARBA" id="ARBA00007186"/>
    </source>
</evidence>
<evidence type="ECO:0000256" key="6">
    <source>
        <dbReference type="ARBA" id="ARBA00023277"/>
    </source>
</evidence>
<keyword evidence="5" id="KW-0378">Hydrolase</keyword>
<dbReference type="InterPro" id="IPR055235">
    <property type="entry name" value="ASD1_cat"/>
</dbReference>
<dbReference type="EMBL" id="DVLP01000390">
    <property type="protein sequence ID" value="HIT76557.1"/>
    <property type="molecule type" value="Genomic_DNA"/>
</dbReference>
<proteinExistence type="inferred from homology"/>
<organism evidence="9 10">
    <name type="scientific">Candidatus Avipropionibacterium avicola</name>
    <dbReference type="NCBI Taxonomy" id="2840701"/>
    <lineage>
        <taxon>Bacteria</taxon>
        <taxon>Bacillati</taxon>
        <taxon>Actinomycetota</taxon>
        <taxon>Actinomycetes</taxon>
        <taxon>Propionibacteriales</taxon>
        <taxon>Propionibacteriaceae</taxon>
        <taxon>Propionibacteriaceae incertae sedis</taxon>
        <taxon>Candidatus Avipropionibacterium</taxon>
    </lineage>
</organism>
<dbReference type="Gene3D" id="2.60.40.1180">
    <property type="entry name" value="Golgi alpha-mannosidase II"/>
    <property type="match status" value="1"/>
</dbReference>
<dbReference type="InterPro" id="IPR010720">
    <property type="entry name" value="Alpha-L-AF_C"/>
</dbReference>
<reference evidence="9" key="2">
    <citation type="journal article" date="2021" name="PeerJ">
        <title>Extensive microbial diversity within the chicken gut microbiome revealed by metagenomics and culture.</title>
        <authorList>
            <person name="Gilroy R."/>
            <person name="Ravi A."/>
            <person name="Getino M."/>
            <person name="Pursley I."/>
            <person name="Horton D.L."/>
            <person name="Alikhan N.F."/>
            <person name="Baker D."/>
            <person name="Gharbi K."/>
            <person name="Hall N."/>
            <person name="Watson M."/>
            <person name="Adriaenssens E.M."/>
            <person name="Foster-Nyarko E."/>
            <person name="Jarju S."/>
            <person name="Secka A."/>
            <person name="Antonio M."/>
            <person name="Oren A."/>
            <person name="Chaudhuri R.R."/>
            <person name="La Ragione R."/>
            <person name="Hildebrand F."/>
            <person name="Pallen M.J."/>
        </authorList>
    </citation>
    <scope>NUCLEOTIDE SEQUENCE</scope>
    <source>
        <strain evidence="9">ChiGjej1B1-24693</strain>
    </source>
</reference>
<gene>
    <name evidence="9" type="ORF">IAA98_13315</name>
</gene>
<dbReference type="PANTHER" id="PTHR43576">
    <property type="entry name" value="ALPHA-L-ARABINOFURANOSIDASE C-RELATED"/>
    <property type="match status" value="1"/>
</dbReference>
<evidence type="ECO:0000256" key="4">
    <source>
        <dbReference type="ARBA" id="ARBA00012670"/>
    </source>
</evidence>
<dbReference type="InterPro" id="IPR013780">
    <property type="entry name" value="Glyco_hydro_b"/>
</dbReference>
<evidence type="ECO:0000313" key="10">
    <source>
        <dbReference type="Proteomes" id="UP000886842"/>
    </source>
</evidence>
<evidence type="ECO:0000259" key="8">
    <source>
        <dbReference type="SMART" id="SM00813"/>
    </source>
</evidence>
<keyword evidence="7" id="KW-0326">Glycosidase</keyword>
<protein>
    <recommendedName>
        <fullName evidence="4">non-reducing end alpha-L-arabinofuranosidase</fullName>
        <ecNumber evidence="4">3.2.1.55</ecNumber>
    </recommendedName>
</protein>
<dbReference type="GO" id="GO:0000272">
    <property type="term" value="P:polysaccharide catabolic process"/>
    <property type="evidence" value="ECO:0007669"/>
    <property type="project" value="TreeGrafter"/>
</dbReference>
<dbReference type="PANTHER" id="PTHR43576:SF2">
    <property type="entry name" value="INTRACELLULAR EXO-ALPHA-L-ARABINOFURANOSIDASE 2"/>
    <property type="match status" value="1"/>
</dbReference>
<dbReference type="AlphaFoldDB" id="A0A9D1H038"/>
<comment type="catalytic activity">
    <reaction evidence="1">
        <text>Hydrolysis of terminal non-reducing alpha-L-arabinofuranoside residues in alpha-L-arabinosides.</text>
        <dbReference type="EC" id="3.2.1.55"/>
    </reaction>
</comment>
<dbReference type="SUPFAM" id="SSF51445">
    <property type="entry name" value="(Trans)glycosidases"/>
    <property type="match status" value="1"/>
</dbReference>
<evidence type="ECO:0000256" key="1">
    <source>
        <dbReference type="ARBA" id="ARBA00001462"/>
    </source>
</evidence>
<dbReference type="InterPro" id="IPR017853">
    <property type="entry name" value="GH"/>
</dbReference>
<dbReference type="EC" id="3.2.1.55" evidence="4"/>
<comment type="caution">
    <text evidence="9">The sequence shown here is derived from an EMBL/GenBank/DDBJ whole genome shotgun (WGS) entry which is preliminary data.</text>
</comment>
<dbReference type="SMART" id="SM00813">
    <property type="entry name" value="Alpha-L-AF_C"/>
    <property type="match status" value="1"/>
</dbReference>
<comment type="similarity">
    <text evidence="2">Belongs to the glycosyl hydrolase 51 family.</text>
</comment>
<keyword evidence="6" id="KW-0119">Carbohydrate metabolism</keyword>
<dbReference type="Gene3D" id="3.20.20.80">
    <property type="entry name" value="Glycosidases"/>
    <property type="match status" value="1"/>
</dbReference>